<reference evidence="8 9" key="1">
    <citation type="submission" date="2016-12" db="EMBL/GenBank/DDBJ databases">
        <title>Genomic Comparison of strains in the 'Actinomyces naeslundii' Group.</title>
        <authorList>
            <person name="Mughal S.R."/>
            <person name="Do T."/>
            <person name="Gilbert S.C."/>
            <person name="Witherden E.A."/>
            <person name="Didelot X."/>
            <person name="Beighton D."/>
        </authorList>
    </citation>
    <scope>NUCLEOTIDE SEQUENCE [LARGE SCALE GENOMIC DNA]</scope>
    <source>
        <strain evidence="8 9">CCUG 33920</strain>
    </source>
</reference>
<comment type="caution">
    <text evidence="8">The sequence shown here is derived from an EMBL/GenBank/DDBJ whole genome shotgun (WGS) entry which is preliminary data.</text>
</comment>
<feature type="transmembrane region" description="Helical" evidence="6">
    <location>
        <begin position="115"/>
        <end position="134"/>
    </location>
</feature>
<feature type="domain" description="Type II secretion system protein GspF" evidence="7">
    <location>
        <begin position="182"/>
        <end position="306"/>
    </location>
</feature>
<dbReference type="RefSeq" id="WP_075377610.1">
    <property type="nucleotide sequence ID" value="NZ_MSKJ01000038.1"/>
</dbReference>
<dbReference type="EMBL" id="MSKJ01000038">
    <property type="protein sequence ID" value="OLO43004.1"/>
    <property type="molecule type" value="Genomic_DNA"/>
</dbReference>
<dbReference type="PANTHER" id="PTHR35007">
    <property type="entry name" value="INTEGRAL MEMBRANE PROTEIN-RELATED"/>
    <property type="match status" value="1"/>
</dbReference>
<dbReference type="InterPro" id="IPR018076">
    <property type="entry name" value="T2SS_GspF_dom"/>
</dbReference>
<evidence type="ECO:0000256" key="6">
    <source>
        <dbReference type="SAM" id="Phobius"/>
    </source>
</evidence>
<dbReference type="Proteomes" id="UP000186857">
    <property type="component" value="Unassembled WGS sequence"/>
</dbReference>
<evidence type="ECO:0000256" key="1">
    <source>
        <dbReference type="ARBA" id="ARBA00004651"/>
    </source>
</evidence>
<keyword evidence="2" id="KW-1003">Cell membrane</keyword>
<gene>
    <name evidence="8" type="ORF">BKH29_12310</name>
</gene>
<dbReference type="Pfam" id="PF00482">
    <property type="entry name" value="T2SSF"/>
    <property type="match status" value="1"/>
</dbReference>
<keyword evidence="3 6" id="KW-0812">Transmembrane</keyword>
<dbReference type="PANTHER" id="PTHR35007:SF2">
    <property type="entry name" value="PILUS ASSEMBLE PROTEIN"/>
    <property type="match status" value="1"/>
</dbReference>
<dbReference type="OrthoDB" id="5185234at2"/>
<organism evidence="8 9">
    <name type="scientific">Actinomyces oris</name>
    <dbReference type="NCBI Taxonomy" id="544580"/>
    <lineage>
        <taxon>Bacteria</taxon>
        <taxon>Bacillati</taxon>
        <taxon>Actinomycetota</taxon>
        <taxon>Actinomycetes</taxon>
        <taxon>Actinomycetales</taxon>
        <taxon>Actinomycetaceae</taxon>
        <taxon>Actinomyces</taxon>
    </lineage>
</organism>
<proteinExistence type="predicted"/>
<comment type="subcellular location">
    <subcellularLocation>
        <location evidence="1">Cell membrane</location>
        <topology evidence="1">Multi-pass membrane protein</topology>
    </subcellularLocation>
</comment>
<dbReference type="AlphaFoldDB" id="A0A1Q8V4K3"/>
<evidence type="ECO:0000256" key="3">
    <source>
        <dbReference type="ARBA" id="ARBA00022692"/>
    </source>
</evidence>
<feature type="transmembrane region" description="Helical" evidence="6">
    <location>
        <begin position="293"/>
        <end position="313"/>
    </location>
</feature>
<keyword evidence="5 6" id="KW-0472">Membrane</keyword>
<evidence type="ECO:0000256" key="2">
    <source>
        <dbReference type="ARBA" id="ARBA00022475"/>
    </source>
</evidence>
<dbReference type="GO" id="GO:0005886">
    <property type="term" value="C:plasma membrane"/>
    <property type="evidence" value="ECO:0007669"/>
    <property type="project" value="UniProtKB-SubCell"/>
</dbReference>
<evidence type="ECO:0000256" key="4">
    <source>
        <dbReference type="ARBA" id="ARBA00022989"/>
    </source>
</evidence>
<feature type="transmembrane region" description="Helical" evidence="6">
    <location>
        <begin position="140"/>
        <end position="162"/>
    </location>
</feature>
<accession>A0A1Q8V4K3</accession>
<evidence type="ECO:0000259" key="7">
    <source>
        <dbReference type="Pfam" id="PF00482"/>
    </source>
</evidence>
<name>A0A1Q8V4K3_9ACTO</name>
<protein>
    <submittedName>
        <fullName evidence="8">Type II secretion protein F</fullName>
    </submittedName>
</protein>
<keyword evidence="4 6" id="KW-1133">Transmembrane helix</keyword>
<feature type="transmembrane region" description="Helical" evidence="6">
    <location>
        <begin position="6"/>
        <end position="28"/>
    </location>
</feature>
<evidence type="ECO:0000313" key="8">
    <source>
        <dbReference type="EMBL" id="OLO43004.1"/>
    </source>
</evidence>
<sequence length="317" mass="33279">MSPMNALLTGGLAGLTGAVGILSVISALRRRRPTLMARLEPYVHRQPTTSGLLAAPAGLASDGSTVVGLLMASTAGALNLGRLMDSLGSSADSVRRRLTRSGSPLGVDQFRLQQVLWSTTALLLVLAAGGLAALARSVNVPALILLCLMATVAGAAARDWWLSRAVARRLSRIEAQLPDVVELLALAVGAGQGPVPAIERVVALGRGDLIDELGATLTDIRSGTVLSTALDRMERRVGSVHVTRLCEAIIVALERGTPLADVLRSQATDVREAARQDLMEEGGRREIAQMVPVVFLVLPITVVFALFPGLFVLRLGV</sequence>
<evidence type="ECO:0000313" key="9">
    <source>
        <dbReference type="Proteomes" id="UP000186857"/>
    </source>
</evidence>
<evidence type="ECO:0000256" key="5">
    <source>
        <dbReference type="ARBA" id="ARBA00023136"/>
    </source>
</evidence>